<name>A0AAD4CIG5_ASPNN</name>
<keyword evidence="3" id="KW-1185">Reference proteome</keyword>
<evidence type="ECO:0000313" key="3">
    <source>
        <dbReference type="Proteomes" id="UP001194746"/>
    </source>
</evidence>
<organism evidence="2 3">
    <name type="scientific">Aspergillus nanangensis</name>
    <dbReference type="NCBI Taxonomy" id="2582783"/>
    <lineage>
        <taxon>Eukaryota</taxon>
        <taxon>Fungi</taxon>
        <taxon>Dikarya</taxon>
        <taxon>Ascomycota</taxon>
        <taxon>Pezizomycotina</taxon>
        <taxon>Eurotiomycetes</taxon>
        <taxon>Eurotiomycetidae</taxon>
        <taxon>Eurotiales</taxon>
        <taxon>Aspergillaceae</taxon>
        <taxon>Aspergillus</taxon>
        <taxon>Aspergillus subgen. Circumdati</taxon>
    </lineage>
</organism>
<dbReference type="SUPFAM" id="SSF53474">
    <property type="entry name" value="alpha/beta-Hydrolases"/>
    <property type="match status" value="1"/>
</dbReference>
<dbReference type="AlphaFoldDB" id="A0AAD4CIG5"/>
<proteinExistence type="predicted"/>
<dbReference type="Gene3D" id="3.40.50.1820">
    <property type="entry name" value="alpha/beta hydrolase"/>
    <property type="match status" value="1"/>
</dbReference>
<dbReference type="Pfam" id="PF12697">
    <property type="entry name" value="Abhydrolase_6"/>
    <property type="match status" value="1"/>
</dbReference>
<accession>A0AAD4CIG5</accession>
<comment type="caution">
    <text evidence="2">The sequence shown here is derived from an EMBL/GenBank/DDBJ whole genome shotgun (WGS) entry which is preliminary data.</text>
</comment>
<protein>
    <recommendedName>
        <fullName evidence="1">AB hydrolase-1 domain-containing protein</fullName>
    </recommendedName>
</protein>
<sequence>MQQFEVSLPDGGTISGRFSFPTVAENVHLPPLIVCIPGGSYDSEYFDANETHSIFTVATGLGIPVIALNRPGYGASTLPPNMNDLSTYNQAQGRYLNSTILPTLWTEFGGKANASAIVLLSHSIGATVAIISAGSYAGSEGYPLAGIITSGIGTELSQQPRDGMVHLMSEPSEFIHFDSDVKDALMLQLPHRKLAGLDMREHTERLNKPVPRGELHDINTTWLGYWKEYSSQIGVPLLHGLAEFDGLWVSSPQILNDYKAAFTQSPHVICEQIPMAPHCIELSFQGRAWYMRCCAFATQCTISRGVSSEEE</sequence>
<dbReference type="Proteomes" id="UP001194746">
    <property type="component" value="Unassembled WGS sequence"/>
</dbReference>
<feature type="domain" description="AB hydrolase-1" evidence="1">
    <location>
        <begin position="33"/>
        <end position="230"/>
    </location>
</feature>
<evidence type="ECO:0000313" key="2">
    <source>
        <dbReference type="EMBL" id="KAF9887166.1"/>
    </source>
</evidence>
<reference evidence="2" key="1">
    <citation type="journal article" date="2019" name="Beilstein J. Org. Chem.">
        <title>Nanangenines: drimane sesquiterpenoids as the dominant metabolite cohort of a novel Australian fungus, Aspergillus nanangensis.</title>
        <authorList>
            <person name="Lacey H.J."/>
            <person name="Gilchrist C.L.M."/>
            <person name="Crombie A."/>
            <person name="Kalaitzis J.A."/>
            <person name="Vuong D."/>
            <person name="Rutledge P.J."/>
            <person name="Turner P."/>
            <person name="Pitt J.I."/>
            <person name="Lacey E."/>
            <person name="Chooi Y.H."/>
            <person name="Piggott A.M."/>
        </authorList>
    </citation>
    <scope>NUCLEOTIDE SEQUENCE</scope>
    <source>
        <strain evidence="2">MST-FP2251</strain>
    </source>
</reference>
<dbReference type="InterPro" id="IPR000073">
    <property type="entry name" value="AB_hydrolase_1"/>
</dbReference>
<dbReference type="InterPro" id="IPR029058">
    <property type="entry name" value="AB_hydrolase_fold"/>
</dbReference>
<evidence type="ECO:0000259" key="1">
    <source>
        <dbReference type="Pfam" id="PF12697"/>
    </source>
</evidence>
<gene>
    <name evidence="2" type="ORF">FE257_010420</name>
</gene>
<reference evidence="2" key="2">
    <citation type="submission" date="2020-02" db="EMBL/GenBank/DDBJ databases">
        <authorList>
            <person name="Gilchrist C.L.M."/>
            <person name="Chooi Y.-H."/>
        </authorList>
    </citation>
    <scope>NUCLEOTIDE SEQUENCE</scope>
    <source>
        <strain evidence="2">MST-FP2251</strain>
    </source>
</reference>
<dbReference type="EMBL" id="VCAU01000065">
    <property type="protein sequence ID" value="KAF9887166.1"/>
    <property type="molecule type" value="Genomic_DNA"/>
</dbReference>